<organism evidence="1 3">
    <name type="scientific">Brachionus plicatilis</name>
    <name type="common">Marine rotifer</name>
    <name type="synonym">Brachionus muelleri</name>
    <dbReference type="NCBI Taxonomy" id="10195"/>
    <lineage>
        <taxon>Eukaryota</taxon>
        <taxon>Metazoa</taxon>
        <taxon>Spiralia</taxon>
        <taxon>Gnathifera</taxon>
        <taxon>Rotifera</taxon>
        <taxon>Eurotatoria</taxon>
        <taxon>Monogononta</taxon>
        <taxon>Pseudotrocha</taxon>
        <taxon>Ploima</taxon>
        <taxon>Brachionidae</taxon>
        <taxon>Brachionus</taxon>
    </lineage>
</organism>
<dbReference type="EMBL" id="REGN01001259">
    <property type="protein sequence ID" value="RNA35993.1"/>
    <property type="molecule type" value="Genomic_DNA"/>
</dbReference>
<dbReference type="Proteomes" id="UP000276133">
    <property type="component" value="Unassembled WGS sequence"/>
</dbReference>
<proteinExistence type="predicted"/>
<dbReference type="AlphaFoldDB" id="A0A3M7RFP2"/>
<keyword evidence="3" id="KW-1185">Reference proteome</keyword>
<reference evidence="1 3" key="1">
    <citation type="journal article" date="2018" name="Sci. Rep.">
        <title>Genomic signatures of local adaptation to the degree of environmental predictability in rotifers.</title>
        <authorList>
            <person name="Franch-Gras L."/>
            <person name="Hahn C."/>
            <person name="Garcia-Roger E.M."/>
            <person name="Carmona M.J."/>
            <person name="Serra M."/>
            <person name="Gomez A."/>
        </authorList>
    </citation>
    <scope>NUCLEOTIDE SEQUENCE [LARGE SCALE GENOMIC DNA]</scope>
    <source>
        <strain evidence="1">HYR1</strain>
    </source>
</reference>
<gene>
    <name evidence="2" type="ORF">BpHYR1_011129</name>
    <name evidence="1" type="ORF">BpHYR1_027060</name>
</gene>
<name>A0A3M7RFP2_BRAPC</name>
<feature type="non-terminal residue" evidence="1">
    <location>
        <position position="32"/>
    </location>
</feature>
<comment type="caution">
    <text evidence="1">The sequence shown here is derived from an EMBL/GenBank/DDBJ whole genome shotgun (WGS) entry which is preliminary data.</text>
</comment>
<protein>
    <submittedName>
        <fullName evidence="1">Uncharacterized protein</fullName>
    </submittedName>
</protein>
<accession>A0A3M7RFP2</accession>
<evidence type="ECO:0000313" key="2">
    <source>
        <dbReference type="EMBL" id="RNA35993.1"/>
    </source>
</evidence>
<dbReference type="EMBL" id="REGN01003500">
    <property type="protein sequence ID" value="RNA22269.1"/>
    <property type="molecule type" value="Genomic_DNA"/>
</dbReference>
<evidence type="ECO:0000313" key="3">
    <source>
        <dbReference type="Proteomes" id="UP000276133"/>
    </source>
</evidence>
<evidence type="ECO:0000313" key="1">
    <source>
        <dbReference type="EMBL" id="RNA22269.1"/>
    </source>
</evidence>
<sequence>MYYRYVTPFVPVVPFVPVYRPVVAVQAYYPAI</sequence>